<evidence type="ECO:0000313" key="2">
    <source>
        <dbReference type="EMBL" id="PKR82790.1"/>
    </source>
</evidence>
<dbReference type="PROSITE" id="PS51186">
    <property type="entry name" value="GNAT"/>
    <property type="match status" value="1"/>
</dbReference>
<dbReference type="Proteomes" id="UP000233440">
    <property type="component" value="Unassembled WGS sequence"/>
</dbReference>
<feature type="domain" description="N-acetyltransferase" evidence="1">
    <location>
        <begin position="18"/>
        <end position="162"/>
    </location>
</feature>
<dbReference type="AlphaFoldDB" id="A0A2N3LDQ9"/>
<dbReference type="EMBL" id="PIQO01000028">
    <property type="protein sequence ID" value="PKR82790.1"/>
    <property type="molecule type" value="Genomic_DNA"/>
</dbReference>
<dbReference type="OrthoDB" id="95248at2"/>
<accession>A0A2N3LDQ9</accession>
<dbReference type="InterPro" id="IPR016181">
    <property type="entry name" value="Acyl_CoA_acyltransferase"/>
</dbReference>
<protein>
    <submittedName>
        <fullName evidence="2">GNAT family N-acetyltransferase</fullName>
    </submittedName>
</protein>
<organism evidence="2 3">
    <name type="scientific">Heyndrickxia camelliae</name>
    <dbReference type="NCBI Taxonomy" id="1707093"/>
    <lineage>
        <taxon>Bacteria</taxon>
        <taxon>Bacillati</taxon>
        <taxon>Bacillota</taxon>
        <taxon>Bacilli</taxon>
        <taxon>Bacillales</taxon>
        <taxon>Bacillaceae</taxon>
        <taxon>Heyndrickxia</taxon>
    </lineage>
</organism>
<dbReference type="RefSeq" id="WP_101356480.1">
    <property type="nucleotide sequence ID" value="NZ_PIQO01000028.1"/>
</dbReference>
<proteinExistence type="predicted"/>
<dbReference type="Pfam" id="PF13302">
    <property type="entry name" value="Acetyltransf_3"/>
    <property type="match status" value="1"/>
</dbReference>
<name>A0A2N3LDQ9_9BACI</name>
<comment type="caution">
    <text evidence="2">The sequence shown here is derived from an EMBL/GenBank/DDBJ whole genome shotgun (WGS) entry which is preliminary data.</text>
</comment>
<dbReference type="PANTHER" id="PTHR43415">
    <property type="entry name" value="SPERMIDINE N(1)-ACETYLTRANSFERASE"/>
    <property type="match status" value="1"/>
</dbReference>
<dbReference type="Gene3D" id="3.40.630.30">
    <property type="match status" value="1"/>
</dbReference>
<evidence type="ECO:0000259" key="1">
    <source>
        <dbReference type="PROSITE" id="PS51186"/>
    </source>
</evidence>
<evidence type="ECO:0000313" key="3">
    <source>
        <dbReference type="Proteomes" id="UP000233440"/>
    </source>
</evidence>
<dbReference type="PANTHER" id="PTHR43415:SF3">
    <property type="entry name" value="GNAT-FAMILY ACETYLTRANSFERASE"/>
    <property type="match status" value="1"/>
</dbReference>
<dbReference type="CDD" id="cd04301">
    <property type="entry name" value="NAT_SF"/>
    <property type="match status" value="1"/>
</dbReference>
<dbReference type="GO" id="GO:0016747">
    <property type="term" value="F:acyltransferase activity, transferring groups other than amino-acyl groups"/>
    <property type="evidence" value="ECO:0007669"/>
    <property type="project" value="InterPro"/>
</dbReference>
<dbReference type="InterPro" id="IPR000182">
    <property type="entry name" value="GNAT_dom"/>
</dbReference>
<dbReference type="SUPFAM" id="SSF55729">
    <property type="entry name" value="Acyl-CoA N-acyltransferases (Nat)"/>
    <property type="match status" value="1"/>
</dbReference>
<keyword evidence="3" id="KW-1185">Reference proteome</keyword>
<reference evidence="2 3" key="1">
    <citation type="submission" date="2017-11" db="EMBL/GenBank/DDBJ databases">
        <title>Bacillus camelliae sp. nov., isolated from pu'er tea.</title>
        <authorList>
            <person name="Niu L."/>
        </authorList>
    </citation>
    <scope>NUCLEOTIDE SEQUENCE [LARGE SCALE GENOMIC DNA]</scope>
    <source>
        <strain evidence="2 3">7578-1</strain>
    </source>
</reference>
<sequence length="162" mass="19155">MKILKDKELQIRSVQHHEDVHCAIPWYQDKEVLYFSEGDGTEPYDIHTISRMYSHLSQVGELYMIEICHNEEWLPIGDVTLSREMVPIVIGEQDFRGKGYGKRVIALLIQRAKELNWKKLKVNKIYTYNEASRKMFEGLGFIKVKNELDEKGREYESFELEL</sequence>
<keyword evidence="2" id="KW-0808">Transferase</keyword>
<gene>
    <name evidence="2" type="ORF">CWO92_22645</name>
</gene>